<reference evidence="2 3" key="1">
    <citation type="journal article" date="2018" name="Nat. Ecol. Evol.">
        <title>Pezizomycetes genomes reveal the molecular basis of ectomycorrhizal truffle lifestyle.</title>
        <authorList>
            <person name="Murat C."/>
            <person name="Payen T."/>
            <person name="Noel B."/>
            <person name="Kuo A."/>
            <person name="Morin E."/>
            <person name="Chen J."/>
            <person name="Kohler A."/>
            <person name="Krizsan K."/>
            <person name="Balestrini R."/>
            <person name="Da Silva C."/>
            <person name="Montanini B."/>
            <person name="Hainaut M."/>
            <person name="Levati E."/>
            <person name="Barry K.W."/>
            <person name="Belfiori B."/>
            <person name="Cichocki N."/>
            <person name="Clum A."/>
            <person name="Dockter R.B."/>
            <person name="Fauchery L."/>
            <person name="Guy J."/>
            <person name="Iotti M."/>
            <person name="Le Tacon F."/>
            <person name="Lindquist E.A."/>
            <person name="Lipzen A."/>
            <person name="Malagnac F."/>
            <person name="Mello A."/>
            <person name="Molinier V."/>
            <person name="Miyauchi S."/>
            <person name="Poulain J."/>
            <person name="Riccioni C."/>
            <person name="Rubini A."/>
            <person name="Sitrit Y."/>
            <person name="Splivallo R."/>
            <person name="Traeger S."/>
            <person name="Wang M."/>
            <person name="Zifcakova L."/>
            <person name="Wipf D."/>
            <person name="Zambonelli A."/>
            <person name="Paolocci F."/>
            <person name="Nowrousian M."/>
            <person name="Ottonello S."/>
            <person name="Baldrian P."/>
            <person name="Spatafora J.W."/>
            <person name="Henrissat B."/>
            <person name="Nagy L.G."/>
            <person name="Aury J.M."/>
            <person name="Wincker P."/>
            <person name="Grigoriev I.V."/>
            <person name="Bonfante P."/>
            <person name="Martin F.M."/>
        </authorList>
    </citation>
    <scope>NUCLEOTIDE SEQUENCE [LARGE SCALE GENOMIC DNA]</scope>
    <source>
        <strain evidence="2 3">RN42</strain>
    </source>
</reference>
<keyword evidence="1" id="KW-0472">Membrane</keyword>
<protein>
    <submittedName>
        <fullName evidence="2">Uncharacterized protein</fullName>
    </submittedName>
</protein>
<evidence type="ECO:0000313" key="2">
    <source>
        <dbReference type="EMBL" id="RPA72350.1"/>
    </source>
</evidence>
<dbReference type="Proteomes" id="UP000275078">
    <property type="component" value="Unassembled WGS sequence"/>
</dbReference>
<evidence type="ECO:0000256" key="1">
    <source>
        <dbReference type="SAM" id="Phobius"/>
    </source>
</evidence>
<name>A0A3N4HKB5_ASCIM</name>
<dbReference type="EMBL" id="ML119865">
    <property type="protein sequence ID" value="RPA72350.1"/>
    <property type="molecule type" value="Genomic_DNA"/>
</dbReference>
<feature type="transmembrane region" description="Helical" evidence="1">
    <location>
        <begin position="65"/>
        <end position="84"/>
    </location>
</feature>
<gene>
    <name evidence="2" type="ORF">BJ508DRAFT_335130</name>
</gene>
<proteinExistence type="predicted"/>
<organism evidence="2 3">
    <name type="scientific">Ascobolus immersus RN42</name>
    <dbReference type="NCBI Taxonomy" id="1160509"/>
    <lineage>
        <taxon>Eukaryota</taxon>
        <taxon>Fungi</taxon>
        <taxon>Dikarya</taxon>
        <taxon>Ascomycota</taxon>
        <taxon>Pezizomycotina</taxon>
        <taxon>Pezizomycetes</taxon>
        <taxon>Pezizales</taxon>
        <taxon>Ascobolaceae</taxon>
        <taxon>Ascobolus</taxon>
    </lineage>
</organism>
<keyword evidence="1" id="KW-1133">Transmembrane helix</keyword>
<dbReference type="AlphaFoldDB" id="A0A3N4HKB5"/>
<evidence type="ECO:0000313" key="3">
    <source>
        <dbReference type="Proteomes" id="UP000275078"/>
    </source>
</evidence>
<keyword evidence="3" id="KW-1185">Reference proteome</keyword>
<keyword evidence="1" id="KW-0812">Transmembrane</keyword>
<feature type="transmembrane region" description="Helical" evidence="1">
    <location>
        <begin position="31"/>
        <end position="53"/>
    </location>
</feature>
<sequence>MPALYLNQTLTTLTTFATTTTHCAHSTGTPALAALSSIIPTISATATVVAAAVSGGKEAFSTESVVAIALGVPTLVITGVGVMYKRLGAASQKRIEEAVNSSDLEAGDCDIVEAVKDAGDVGVAYVEVPEVEV</sequence>
<accession>A0A3N4HKB5</accession>